<dbReference type="EMBL" id="PYAS01000033">
    <property type="protein sequence ID" value="PSL18071.1"/>
    <property type="molecule type" value="Genomic_DNA"/>
</dbReference>
<evidence type="ECO:0000313" key="3">
    <source>
        <dbReference type="Proteomes" id="UP000241964"/>
    </source>
</evidence>
<feature type="transmembrane region" description="Helical" evidence="1">
    <location>
        <begin position="121"/>
        <end position="139"/>
    </location>
</feature>
<accession>A0A2P8F8L9</accession>
<keyword evidence="3" id="KW-1185">Reference proteome</keyword>
<evidence type="ECO:0008006" key="4">
    <source>
        <dbReference type="Google" id="ProtNLM"/>
    </source>
</evidence>
<evidence type="ECO:0000256" key="1">
    <source>
        <dbReference type="SAM" id="Phobius"/>
    </source>
</evidence>
<dbReference type="AlphaFoldDB" id="A0A2P8F8L9"/>
<protein>
    <recommendedName>
        <fullName evidence="4">DUF3592 domain-containing protein</fullName>
    </recommendedName>
</protein>
<dbReference type="RefSeq" id="WP_106599790.1">
    <property type="nucleotide sequence ID" value="NZ_PYAS01000033.1"/>
</dbReference>
<dbReference type="Proteomes" id="UP000241964">
    <property type="component" value="Unassembled WGS sequence"/>
</dbReference>
<evidence type="ECO:0000313" key="2">
    <source>
        <dbReference type="EMBL" id="PSL18071.1"/>
    </source>
</evidence>
<organism evidence="2 3">
    <name type="scientific">Dyadobacter jiangsuensis</name>
    <dbReference type="NCBI Taxonomy" id="1591085"/>
    <lineage>
        <taxon>Bacteria</taxon>
        <taxon>Pseudomonadati</taxon>
        <taxon>Bacteroidota</taxon>
        <taxon>Cytophagia</taxon>
        <taxon>Cytophagales</taxon>
        <taxon>Spirosomataceae</taxon>
        <taxon>Dyadobacter</taxon>
    </lineage>
</organism>
<keyword evidence="1" id="KW-1133">Transmembrane helix</keyword>
<keyword evidence="1" id="KW-0472">Membrane</keyword>
<proteinExistence type="predicted"/>
<reference evidence="2 3" key="1">
    <citation type="submission" date="2018-03" db="EMBL/GenBank/DDBJ databases">
        <title>Genomic Encyclopedia of Archaeal and Bacterial Type Strains, Phase II (KMG-II): from individual species to whole genera.</title>
        <authorList>
            <person name="Goeker M."/>
        </authorList>
    </citation>
    <scope>NUCLEOTIDE SEQUENCE [LARGE SCALE GENOMIC DNA]</scope>
    <source>
        <strain evidence="2 3">DSM 29057</strain>
    </source>
</reference>
<gene>
    <name evidence="2" type="ORF">CLV60_13319</name>
</gene>
<keyword evidence="1" id="KW-0812">Transmembrane</keyword>
<sequence>MSAEPAADYKKYRLFWLMLSLGLALLLIFLTFGMYRNAARKDKIGSRGKLVYMKITRRERGAGTLKFPNHIYAEYQGVEHDFTCGSKFFRSTMKADSIEVRLDLTSGAAALPGSGRVRHEAFLYVMIMGISLIMIWKSIQEFIKFS</sequence>
<feature type="transmembrane region" description="Helical" evidence="1">
    <location>
        <begin position="14"/>
        <end position="35"/>
    </location>
</feature>
<name>A0A2P8F8L9_9BACT</name>
<dbReference type="OrthoDB" id="961060at2"/>
<comment type="caution">
    <text evidence="2">The sequence shown here is derived from an EMBL/GenBank/DDBJ whole genome shotgun (WGS) entry which is preliminary data.</text>
</comment>